<dbReference type="OrthoDB" id="27832at2759"/>
<keyword evidence="2" id="KW-0963">Cytoplasm</keyword>
<dbReference type="Gene3D" id="1.25.40.180">
    <property type="match status" value="3"/>
</dbReference>
<dbReference type="GO" id="GO:0035145">
    <property type="term" value="C:exon-exon junction complex"/>
    <property type="evidence" value="ECO:0007669"/>
    <property type="project" value="TreeGrafter"/>
</dbReference>
<dbReference type="SUPFAM" id="SSF48371">
    <property type="entry name" value="ARM repeat"/>
    <property type="match status" value="2"/>
</dbReference>
<comment type="subcellular location">
    <subcellularLocation>
        <location evidence="1">Cytoplasm</location>
    </subcellularLocation>
</comment>
<dbReference type="Gene3D" id="4.10.80.160">
    <property type="match status" value="1"/>
</dbReference>
<comment type="caution">
    <text evidence="5">The sequence shown here is derived from an EMBL/GenBank/DDBJ whole genome shotgun (WGS) entry which is preliminary data.</text>
</comment>
<evidence type="ECO:0000313" key="5">
    <source>
        <dbReference type="EMBL" id="RXK37451.1"/>
    </source>
</evidence>
<dbReference type="Proteomes" id="UP000289152">
    <property type="component" value="Unassembled WGS sequence"/>
</dbReference>
<dbReference type="VEuPathDB" id="FungiDB:TREMEDRAFT_35522"/>
<proteinExistence type="predicted"/>
<organism evidence="5 6">
    <name type="scientific">Tremella mesenterica</name>
    <name type="common">Jelly fungus</name>
    <dbReference type="NCBI Taxonomy" id="5217"/>
    <lineage>
        <taxon>Eukaryota</taxon>
        <taxon>Fungi</taxon>
        <taxon>Dikarya</taxon>
        <taxon>Basidiomycota</taxon>
        <taxon>Agaricomycotina</taxon>
        <taxon>Tremellomycetes</taxon>
        <taxon>Tremellales</taxon>
        <taxon>Tremellaceae</taxon>
        <taxon>Tremella</taxon>
    </lineage>
</organism>
<dbReference type="FunCoup" id="A0A4Q1BIH1">
    <property type="interactions" value="673"/>
</dbReference>
<keyword evidence="6" id="KW-1185">Reference proteome</keyword>
<dbReference type="Pfam" id="PF04050">
    <property type="entry name" value="Upf2"/>
    <property type="match status" value="1"/>
</dbReference>
<feature type="domain" description="MIF4G" evidence="4">
    <location>
        <begin position="491"/>
        <end position="680"/>
    </location>
</feature>
<feature type="compositionally biased region" description="Polar residues" evidence="3">
    <location>
        <begin position="434"/>
        <end position="446"/>
    </location>
</feature>
<dbReference type="InterPro" id="IPR016024">
    <property type="entry name" value="ARM-type_fold"/>
</dbReference>
<accession>A0A4Q1BIH1</accession>
<feature type="region of interest" description="Disordered" evidence="3">
    <location>
        <begin position="418"/>
        <end position="446"/>
    </location>
</feature>
<dbReference type="InterPro" id="IPR003890">
    <property type="entry name" value="MIF4G-like_typ-3"/>
</dbReference>
<dbReference type="STRING" id="5217.A0A4Q1BIH1"/>
<dbReference type="InParanoid" id="A0A4Q1BIH1"/>
<dbReference type="EMBL" id="SDIL01000068">
    <property type="protein sequence ID" value="RXK37451.1"/>
    <property type="molecule type" value="Genomic_DNA"/>
</dbReference>
<feature type="domain" description="MIF4G" evidence="4">
    <location>
        <begin position="710"/>
        <end position="917"/>
    </location>
</feature>
<feature type="region of interest" description="Disordered" evidence="3">
    <location>
        <begin position="461"/>
        <end position="481"/>
    </location>
</feature>
<dbReference type="SMART" id="SM00543">
    <property type="entry name" value="MIF4G"/>
    <property type="match status" value="2"/>
</dbReference>
<name>A0A4Q1BIH1_TREME</name>
<gene>
    <name evidence="5" type="ORF">M231_05274</name>
</gene>
<dbReference type="GO" id="GO:0005737">
    <property type="term" value="C:cytoplasm"/>
    <property type="evidence" value="ECO:0007669"/>
    <property type="project" value="UniProtKB-SubCell"/>
</dbReference>
<evidence type="ECO:0000313" key="6">
    <source>
        <dbReference type="Proteomes" id="UP000289152"/>
    </source>
</evidence>
<dbReference type="Pfam" id="PF02854">
    <property type="entry name" value="MIF4G"/>
    <property type="match status" value="2"/>
</dbReference>
<dbReference type="PANTHER" id="PTHR12839">
    <property type="entry name" value="NONSENSE-MEDIATED MRNA DECAY PROTEIN 2 UP-FRAMESHIFT SUPPRESSOR 2"/>
    <property type="match status" value="1"/>
</dbReference>
<evidence type="ECO:0000256" key="3">
    <source>
        <dbReference type="SAM" id="MobiDB-lite"/>
    </source>
</evidence>
<dbReference type="GO" id="GO:0000184">
    <property type="term" value="P:nuclear-transcribed mRNA catabolic process, nonsense-mediated decay"/>
    <property type="evidence" value="ECO:0007669"/>
    <property type="project" value="InterPro"/>
</dbReference>
<evidence type="ECO:0000259" key="4">
    <source>
        <dbReference type="SMART" id="SM00543"/>
    </source>
</evidence>
<dbReference type="AlphaFoldDB" id="A0A4Q1BIH1"/>
<protein>
    <recommendedName>
        <fullName evidence="4">MIF4G domain-containing protein</fullName>
    </recommendedName>
</protein>
<dbReference type="PANTHER" id="PTHR12839:SF7">
    <property type="entry name" value="REGULATOR OF NONSENSE TRANSCRIPTS 2"/>
    <property type="match status" value="1"/>
</dbReference>
<dbReference type="GO" id="GO:0003723">
    <property type="term" value="F:RNA binding"/>
    <property type="evidence" value="ECO:0007669"/>
    <property type="project" value="InterPro"/>
</dbReference>
<reference evidence="5 6" key="1">
    <citation type="submission" date="2016-06" db="EMBL/GenBank/DDBJ databases">
        <title>Evolution of pathogenesis and genome organization in the Tremellales.</title>
        <authorList>
            <person name="Cuomo C."/>
            <person name="Litvintseva A."/>
            <person name="Heitman J."/>
            <person name="Chen Y."/>
            <person name="Sun S."/>
            <person name="Springer D."/>
            <person name="Dromer F."/>
            <person name="Young S."/>
            <person name="Zeng Q."/>
            <person name="Chapman S."/>
            <person name="Gujja S."/>
            <person name="Saif S."/>
            <person name="Birren B."/>
        </authorList>
    </citation>
    <scope>NUCLEOTIDE SEQUENCE [LARGE SCALE GENOMIC DNA]</scope>
    <source>
        <strain evidence="5 6">ATCC 28783</strain>
    </source>
</reference>
<dbReference type="InterPro" id="IPR007193">
    <property type="entry name" value="Upf2/Nmd2_C"/>
</dbReference>
<sequence>MSRADYVARYQRRKALRAKVEKAWLDEPQRPGGQLDSSMKKHTTLLNRLKTSLLIGPAETLIHEIDGLTLSKYLEEIVAAVVEGASRGKGDVDVAVDIVVHLHTRLTPEFLPQLLHPAALLGILIPTTSVAGKDADKDKEDKERLARQKLVLRIVAELAMAGGWVEGVTKGAAEVTKILKAFMTGDPQFSNMPLLSYFLKHLAGAYLGPDPSTEKTGLIEDDMPENVEDLVPAESQKNIRDLFQTYFNNASKTLVKGQLKLLEQDKRNHEAYIRSGEIFEDRQHAYERMAKAVERLTTGVQTMADLLALTPPTLPTTASLNKGGLQIVEGQSSFVVRDDGEGGGIWDDDEEQRFYEDLLDLKQTVPSALLGIKEKTKGTKADAVKGQDTVMVEKEDDAVRAEAQKKREEEEIQRLLEQVEQSESTMDNEDPQVADSSETNGLPSAQSQLAIDPLDDPLEETYESAEPLTASSLKESKDMDDGLQPGPHARLNAIFAALPEASNREMVDKLAVDFAFLNSKAARKRLVAFIGAVPKTRTDLLPHYSRLIATLNPYMPDIGTGVLEILEEETRYLQRKRLIRELDSVRLKNVRFWGELAKFKVAKPYAILHVLKVFLDDFRANIENISNLLETCGRFLLRYEGTAATAKSMVELMRRKQANSHLDQRHLIMLENAFYMCNPPERVVRQIIELTPMQSFIQYLLHDVLMKRTVDKVVKLFRKLHWEEQEVRSVLLSQSDTHIQTYDYILMTFTHIWEIKYENIEYAASVVCDLQKYHPEFSIAVVDQVLEDIRVGMEENIFKYNQRRIASVKYLGELYMYRVIGAQIILDTLWILISFGHQEAFPVPGRDSPIDSVTDFFRVRLVCTLLDSCGICFSKGSLKRKMDNFLVFFQLYVVCKVETPMDVEFMLSDTFETLRPSETRLKTFADAAAAVDIILAVQTEEVDDSISEVDSEIMRPPIEDPPLTSSLPTAQSQIEKLEEDDTVVLLRDPHQKDEMDLELQEEFEREFSKMLVDPGNRSGERKAPPLFDAAVPHIRKGEPGLMGQTDDTVLMENEGTIQFTFLAKKGGRQQMRPLQVPTDSNIAINLRSHQERSKAEQEHLKRLVLQNERRQELSEIQSLEQERKGGIRWKYVPRHPT</sequence>
<dbReference type="InterPro" id="IPR039762">
    <property type="entry name" value="Nmd2/UPF2"/>
</dbReference>
<evidence type="ECO:0000256" key="1">
    <source>
        <dbReference type="ARBA" id="ARBA00004496"/>
    </source>
</evidence>
<evidence type="ECO:0000256" key="2">
    <source>
        <dbReference type="ARBA" id="ARBA00022490"/>
    </source>
</evidence>